<comment type="similarity">
    <text evidence="3 11">Belongs to the 5'-nucleotidase family.</text>
</comment>
<dbReference type="GO" id="GO:0046872">
    <property type="term" value="F:metal ion binding"/>
    <property type="evidence" value="ECO:0007669"/>
    <property type="project" value="UniProtKB-KW"/>
</dbReference>
<keyword evidence="19" id="KW-1185">Reference proteome</keyword>
<dbReference type="InterPro" id="IPR004843">
    <property type="entry name" value="Calcineurin-like_PHP"/>
</dbReference>
<dbReference type="FunFam" id="3.90.780.10:FF:000004">
    <property type="entry name" value="UDP-sugar hydrolase, putative"/>
    <property type="match status" value="1"/>
</dbReference>
<dbReference type="GO" id="GO:0005886">
    <property type="term" value="C:plasma membrane"/>
    <property type="evidence" value="ECO:0007669"/>
    <property type="project" value="TreeGrafter"/>
</dbReference>
<dbReference type="Proteomes" id="UP000054995">
    <property type="component" value="Unassembled WGS sequence"/>
</dbReference>
<feature type="domain" description="5'-Nucleotidase C-terminal" evidence="13">
    <location>
        <begin position="303"/>
        <end position="474"/>
    </location>
</feature>
<feature type="domain" description="Calcineurin-like phosphoesterase" evidence="12">
    <location>
        <begin position="24"/>
        <end position="207"/>
    </location>
</feature>
<reference evidence="17 18" key="1">
    <citation type="submission" date="2015-01" db="EMBL/GenBank/DDBJ databases">
        <title>Evolution of Trichinella species and genotypes.</title>
        <authorList>
            <person name="Korhonen P.K."/>
            <person name="Edoardo P."/>
            <person name="Giuseppe L.R."/>
            <person name="Gasser R.B."/>
        </authorList>
    </citation>
    <scope>NUCLEOTIDE SEQUENCE [LARGE SCALE GENOMIC DNA]</scope>
    <source>
        <strain evidence="14">ISS13</strain>
        <strain evidence="16">ISS176</strain>
        <strain evidence="15">ISS470</strain>
    </source>
</reference>
<evidence type="ECO:0000313" key="16">
    <source>
        <dbReference type="EMBL" id="KRZ40818.1"/>
    </source>
</evidence>
<dbReference type="GO" id="GO:0006196">
    <property type="term" value="P:AMP catabolic process"/>
    <property type="evidence" value="ECO:0007669"/>
    <property type="project" value="TreeGrafter"/>
</dbReference>
<dbReference type="InterPro" id="IPR006146">
    <property type="entry name" value="5'-Nucleotdase_CS"/>
</dbReference>
<dbReference type="OrthoDB" id="7722975at2759"/>
<dbReference type="PANTHER" id="PTHR11575">
    <property type="entry name" value="5'-NUCLEOTIDASE-RELATED"/>
    <property type="match status" value="1"/>
</dbReference>
<organism evidence="14 17">
    <name type="scientific">Trichinella pseudospiralis</name>
    <name type="common">Parasitic roundworm</name>
    <dbReference type="NCBI Taxonomy" id="6337"/>
    <lineage>
        <taxon>Eukaryota</taxon>
        <taxon>Metazoa</taxon>
        <taxon>Ecdysozoa</taxon>
        <taxon>Nematoda</taxon>
        <taxon>Enoplea</taxon>
        <taxon>Dorylaimia</taxon>
        <taxon>Trichinellida</taxon>
        <taxon>Trichinellidae</taxon>
        <taxon>Trichinella</taxon>
    </lineage>
</organism>
<dbReference type="CDD" id="cd07409">
    <property type="entry name" value="MPP_CD73_N"/>
    <property type="match status" value="1"/>
</dbReference>
<dbReference type="Gene3D" id="3.90.780.10">
    <property type="entry name" value="5'-Nucleotidase, C-terminal domain"/>
    <property type="match status" value="1"/>
</dbReference>
<protein>
    <submittedName>
        <fullName evidence="14">Snake venom 5'-nucleotidase</fullName>
    </submittedName>
</protein>
<dbReference type="PROSITE" id="PS00786">
    <property type="entry name" value="5_NUCLEOTIDASE_2"/>
    <property type="match status" value="1"/>
</dbReference>
<proteinExistence type="inferred from homology"/>
<dbReference type="GO" id="GO:0008253">
    <property type="term" value="F:5'-nucleotidase activity"/>
    <property type="evidence" value="ECO:0007669"/>
    <property type="project" value="UniProtKB-EC"/>
</dbReference>
<evidence type="ECO:0000313" key="14">
    <source>
        <dbReference type="EMBL" id="KRY75322.1"/>
    </source>
</evidence>
<evidence type="ECO:0000256" key="1">
    <source>
        <dbReference type="ARBA" id="ARBA00000815"/>
    </source>
</evidence>
<comment type="caution">
    <text evidence="14">The sequence shown here is derived from an EMBL/GenBank/DDBJ whole genome shotgun (WGS) entry which is preliminary data.</text>
</comment>
<evidence type="ECO:0000256" key="2">
    <source>
        <dbReference type="ARBA" id="ARBA00004613"/>
    </source>
</evidence>
<keyword evidence="10" id="KW-0800">Toxin</keyword>
<keyword evidence="4" id="KW-1201">Platelet aggregation inhibiting toxin</keyword>
<dbReference type="GO" id="GO:0000166">
    <property type="term" value="F:nucleotide binding"/>
    <property type="evidence" value="ECO:0007669"/>
    <property type="project" value="UniProtKB-KW"/>
</dbReference>
<dbReference type="Proteomes" id="UP000054632">
    <property type="component" value="Unassembled WGS sequence"/>
</dbReference>
<evidence type="ECO:0000256" key="7">
    <source>
        <dbReference type="ARBA" id="ARBA00022729"/>
    </source>
</evidence>
<dbReference type="Pfam" id="PF02872">
    <property type="entry name" value="5_nucleotid_C"/>
    <property type="match status" value="1"/>
</dbReference>
<dbReference type="Proteomes" id="UP000054826">
    <property type="component" value="Unassembled WGS sequence"/>
</dbReference>
<evidence type="ECO:0000256" key="10">
    <source>
        <dbReference type="ARBA" id="ARBA00023240"/>
    </source>
</evidence>
<dbReference type="AlphaFoldDB" id="A0A0V1ENI3"/>
<dbReference type="SUPFAM" id="SSF55816">
    <property type="entry name" value="5'-nucleotidase (syn. UDP-sugar hydrolase), C-terminal domain"/>
    <property type="match status" value="1"/>
</dbReference>
<evidence type="ECO:0000313" key="18">
    <source>
        <dbReference type="Proteomes" id="UP000054826"/>
    </source>
</evidence>
<dbReference type="FunFam" id="3.60.21.10:FF:000020">
    <property type="entry name" value="NT5E isoform 4"/>
    <property type="match status" value="1"/>
</dbReference>
<evidence type="ECO:0000256" key="5">
    <source>
        <dbReference type="ARBA" id="ARBA00022525"/>
    </source>
</evidence>
<dbReference type="PANTHER" id="PTHR11575:SF24">
    <property type="entry name" value="5'-NUCLEOTIDASE"/>
    <property type="match status" value="1"/>
</dbReference>
<evidence type="ECO:0000313" key="19">
    <source>
        <dbReference type="Proteomes" id="UP000054995"/>
    </source>
</evidence>
<dbReference type="PRINTS" id="PR01607">
    <property type="entry name" value="APYRASEFAMLY"/>
</dbReference>
<dbReference type="EMBL" id="JYDR01000019">
    <property type="protein sequence ID" value="KRY75322.1"/>
    <property type="molecule type" value="Genomic_DNA"/>
</dbReference>
<dbReference type="InterPro" id="IPR036907">
    <property type="entry name" value="5'-Nucleotdase_C_sf"/>
</dbReference>
<evidence type="ECO:0000256" key="6">
    <source>
        <dbReference type="ARBA" id="ARBA00022723"/>
    </source>
</evidence>
<keyword evidence="6" id="KW-0479">Metal-binding</keyword>
<gene>
    <name evidence="14" type="ORF">T4A_464</name>
    <name evidence="16" type="ORF">T4C_11017</name>
    <name evidence="15" type="ORF">T4D_5845</name>
</gene>
<evidence type="ECO:0000313" key="15">
    <source>
        <dbReference type="EMBL" id="KRY88625.1"/>
    </source>
</evidence>
<comment type="subcellular location">
    <subcellularLocation>
        <location evidence="2">Secreted</location>
    </subcellularLocation>
</comment>
<evidence type="ECO:0000256" key="8">
    <source>
        <dbReference type="ARBA" id="ARBA00022741"/>
    </source>
</evidence>
<evidence type="ECO:0000256" key="11">
    <source>
        <dbReference type="RuleBase" id="RU362119"/>
    </source>
</evidence>
<name>A0A0V1ENI3_TRIPS</name>
<evidence type="ECO:0000256" key="9">
    <source>
        <dbReference type="ARBA" id="ARBA00022801"/>
    </source>
</evidence>
<dbReference type="EMBL" id="JYDT01000040">
    <property type="protein sequence ID" value="KRY88625.1"/>
    <property type="molecule type" value="Genomic_DNA"/>
</dbReference>
<dbReference type="Pfam" id="PF00149">
    <property type="entry name" value="Metallophos"/>
    <property type="match status" value="1"/>
</dbReference>
<keyword evidence="5" id="KW-0964">Secreted</keyword>
<dbReference type="Gene3D" id="3.60.21.10">
    <property type="match status" value="1"/>
</dbReference>
<accession>A0A0V1ENI3</accession>
<comment type="catalytic activity">
    <reaction evidence="1">
        <text>a ribonucleoside 5'-phosphate + H2O = a ribonucleoside + phosphate</text>
        <dbReference type="Rhea" id="RHEA:12484"/>
        <dbReference type="ChEBI" id="CHEBI:15377"/>
        <dbReference type="ChEBI" id="CHEBI:18254"/>
        <dbReference type="ChEBI" id="CHEBI:43474"/>
        <dbReference type="ChEBI" id="CHEBI:58043"/>
        <dbReference type="EC" id="3.1.3.5"/>
    </reaction>
</comment>
<dbReference type="GO" id="GO:0005576">
    <property type="term" value="C:extracellular region"/>
    <property type="evidence" value="ECO:0007669"/>
    <property type="project" value="UniProtKB-SubCell"/>
</dbReference>
<evidence type="ECO:0000313" key="17">
    <source>
        <dbReference type="Proteomes" id="UP000054632"/>
    </source>
</evidence>
<keyword evidence="7" id="KW-0732">Signal</keyword>
<evidence type="ECO:0000259" key="13">
    <source>
        <dbReference type="Pfam" id="PF02872"/>
    </source>
</evidence>
<evidence type="ECO:0000256" key="3">
    <source>
        <dbReference type="ARBA" id="ARBA00006654"/>
    </source>
</evidence>
<evidence type="ECO:0000256" key="4">
    <source>
        <dbReference type="ARBA" id="ARBA00022442"/>
    </source>
</evidence>
<dbReference type="EMBL" id="JYDV01000024">
    <property type="protein sequence ID" value="KRZ40818.1"/>
    <property type="molecule type" value="Genomic_DNA"/>
</dbReference>
<dbReference type="InterPro" id="IPR029052">
    <property type="entry name" value="Metallo-depent_PP-like"/>
</dbReference>
<dbReference type="SUPFAM" id="SSF56300">
    <property type="entry name" value="Metallo-dependent phosphatases"/>
    <property type="match status" value="1"/>
</dbReference>
<sequence>MLFNGRFNEDLTECTEVDVDNGFCYGGASRLMTAVENIRKTDDYVLLLDAGDQYQGTLWHVVHRHRPIVDMMNLLRYDAMSLGNHEFDHGIAGLEPFVNGVNFPVLAANVKLEKSALNLHIQNWIRFKIANISVGIIGFITPETATLSSPGPDVLFEDIIPSLKIQIQRMRQEGVDFIIALGHAGIEMDRLICQTVPGVDLVVGGHSNTFLYTGPVPSVENAVGPYPEVYGDDRRHCLVVTSYAFGKYLGSLRLQLDELKNGSIMKWAGNPILLDKRFTENEQMTELLKPYSAMLDVYKKKTIGKTMVELNGMCRISECNVGNLITDAVVEASIRKSEFDHSNSGLVVIVNGGSIRNFKLTSKSNFTMADLYHMVPFRNDFVHLTINGSQLLDVFEHSVSGYSTTNALGKFLQISGARVFYDLKQPAGKRVRSVLIRCQACSLPRFERLKLNSIYSLMTNTFLAKGGDAYSMLADVKYNNRLSSISDVEAVLGYFKRHSPVTVGLEGRIMFTDDDLYVATCQS</sequence>
<keyword evidence="10" id="KW-1199">Hemostasis impairing toxin</keyword>
<dbReference type="InterPro" id="IPR008334">
    <property type="entry name" value="5'-Nucleotdase_C"/>
</dbReference>
<keyword evidence="9 11" id="KW-0378">Hydrolase</keyword>
<dbReference type="InterPro" id="IPR006179">
    <property type="entry name" value="5_nucleotidase/apyrase"/>
</dbReference>
<keyword evidence="8 11" id="KW-0547">Nucleotide-binding</keyword>
<evidence type="ECO:0000259" key="12">
    <source>
        <dbReference type="Pfam" id="PF00149"/>
    </source>
</evidence>